<keyword evidence="6 8" id="KW-0472">Membrane</keyword>
<feature type="signal peptide" evidence="9">
    <location>
        <begin position="1"/>
        <end position="17"/>
    </location>
</feature>
<feature type="transmembrane region" description="Helical" evidence="8">
    <location>
        <begin position="349"/>
        <end position="372"/>
    </location>
</feature>
<dbReference type="PANTHER" id="PTHR47797:SF1">
    <property type="entry name" value="CYTOCHROME B561 DOMAIN-CONTAINING PROTEIN-RELATED"/>
    <property type="match status" value="1"/>
</dbReference>
<dbReference type="SMART" id="SM00664">
    <property type="entry name" value="DoH"/>
    <property type="match status" value="1"/>
</dbReference>
<dbReference type="InterPro" id="IPR015920">
    <property type="entry name" value="Cellobiose_DH-like_cyt"/>
</dbReference>
<evidence type="ECO:0000256" key="8">
    <source>
        <dbReference type="SAM" id="Phobius"/>
    </source>
</evidence>
<feature type="domain" description="Cytochrome b561" evidence="10">
    <location>
        <begin position="178"/>
        <end position="375"/>
    </location>
</feature>
<feature type="chain" id="PRO_5046852985" description="Cytochrome b561 domain-containing protein" evidence="9">
    <location>
        <begin position="18"/>
        <end position="433"/>
    </location>
</feature>
<evidence type="ECO:0000256" key="7">
    <source>
        <dbReference type="SAM" id="MobiDB-lite"/>
    </source>
</evidence>
<organism evidence="11 12">
    <name type="scientific">Diaporthe eres</name>
    <name type="common">Phomopsis oblonga</name>
    <dbReference type="NCBI Taxonomy" id="83184"/>
    <lineage>
        <taxon>Eukaryota</taxon>
        <taxon>Fungi</taxon>
        <taxon>Dikarya</taxon>
        <taxon>Ascomycota</taxon>
        <taxon>Pezizomycotina</taxon>
        <taxon>Sordariomycetes</taxon>
        <taxon>Sordariomycetidae</taxon>
        <taxon>Diaporthales</taxon>
        <taxon>Diaporthaceae</taxon>
        <taxon>Diaporthe</taxon>
        <taxon>Diaporthe eres species complex</taxon>
    </lineage>
</organism>
<evidence type="ECO:0000256" key="9">
    <source>
        <dbReference type="SAM" id="SignalP"/>
    </source>
</evidence>
<evidence type="ECO:0000256" key="5">
    <source>
        <dbReference type="ARBA" id="ARBA00022989"/>
    </source>
</evidence>
<evidence type="ECO:0000256" key="6">
    <source>
        <dbReference type="ARBA" id="ARBA00023136"/>
    </source>
</evidence>
<dbReference type="CDD" id="cd08760">
    <property type="entry name" value="Cyt_b561_FRRS1_like"/>
    <property type="match status" value="1"/>
</dbReference>
<feature type="transmembrane region" description="Helical" evidence="8">
    <location>
        <begin position="322"/>
        <end position="343"/>
    </location>
</feature>
<dbReference type="CDD" id="cd09630">
    <property type="entry name" value="CDH_like_cytochrome"/>
    <property type="match status" value="1"/>
</dbReference>
<keyword evidence="9" id="KW-0732">Signal</keyword>
<evidence type="ECO:0000256" key="1">
    <source>
        <dbReference type="ARBA" id="ARBA00004370"/>
    </source>
</evidence>
<dbReference type="Pfam" id="PF16010">
    <property type="entry name" value="CDH-cyt"/>
    <property type="match status" value="1"/>
</dbReference>
<keyword evidence="4" id="KW-0249">Electron transport</keyword>
<dbReference type="SMART" id="SM00665">
    <property type="entry name" value="B561"/>
    <property type="match status" value="1"/>
</dbReference>
<reference evidence="11 12" key="1">
    <citation type="submission" date="2024-02" db="EMBL/GenBank/DDBJ databases">
        <title>De novo assembly and annotation of 12 fungi associated with fruit tree decline syndrome in Ontario, Canada.</title>
        <authorList>
            <person name="Sulman M."/>
            <person name="Ellouze W."/>
            <person name="Ilyukhin E."/>
        </authorList>
    </citation>
    <scope>NUCLEOTIDE SEQUENCE [LARGE SCALE GENOMIC DNA]</scope>
    <source>
        <strain evidence="11 12">M169</strain>
    </source>
</reference>
<gene>
    <name evidence="11" type="ORF">SLS63_005639</name>
</gene>
<dbReference type="Gene3D" id="2.60.40.1210">
    <property type="entry name" value="Cellobiose dehydrogenase, cytochrome domain"/>
    <property type="match status" value="1"/>
</dbReference>
<comment type="caution">
    <text evidence="11">The sequence shown here is derived from an EMBL/GenBank/DDBJ whole genome shotgun (WGS) entry which is preliminary data.</text>
</comment>
<sequence length="433" mass="46800">MMVKLNLAGAVLAAAAAQSTFIAPTQSVAFALSIPDDASNDDIYFSVAMPRGLSWASVGMSGHKMPGSLMFMIYPSASGKNVTFSPRLATDHTEPEFYPGLDFETLSDANATGLMNETTYVYSAVCHNCRTWRGGSLDVNSTSQQFIFATGPGGDVGSDSDQASVKLHYEHGAFTMDMRHATGPAGPAVLNAVTADDNEGSVLVGEPVEGMNDWVAVIHAVFMIGCFVGLMPLGILILRLGGWVRWHGLNQGVAMIGVIVGLGLGIKAGTLYNRTKNFNTAHQVIGIIVFIFILAQFTLGFMHHQVFKKTQQPTKFAPIHVWLGRAAIILGIVNAFLGFPLALSPRHNYTLLGLIIAISSVILILLSIKFMFMRRRQRREEERRNEGPIGYQAEPWMAPGLHQHSNAGSFEMGSLRKSGSTTVVEARPPPAYS</sequence>
<feature type="transmembrane region" description="Helical" evidence="8">
    <location>
        <begin position="284"/>
        <end position="302"/>
    </location>
</feature>
<comment type="subcellular location">
    <subcellularLocation>
        <location evidence="1">Membrane</location>
    </subcellularLocation>
</comment>
<keyword evidence="5 8" id="KW-1133">Transmembrane helix</keyword>
<evidence type="ECO:0000313" key="12">
    <source>
        <dbReference type="Proteomes" id="UP001430848"/>
    </source>
</evidence>
<proteinExistence type="predicted"/>
<dbReference type="InterPro" id="IPR005018">
    <property type="entry name" value="DOMON_domain"/>
</dbReference>
<dbReference type="EMBL" id="JAKNSF020000024">
    <property type="protein sequence ID" value="KAK7730969.1"/>
    <property type="molecule type" value="Genomic_DNA"/>
</dbReference>
<name>A0ABR1PAT7_DIAER</name>
<dbReference type="PANTHER" id="PTHR47797">
    <property type="entry name" value="DEHYDROGENASE, PUTATIVE (AFU_ORTHOLOGUE AFUA_8G05805)-RELATED"/>
    <property type="match status" value="1"/>
</dbReference>
<keyword evidence="2" id="KW-0813">Transport</keyword>
<keyword evidence="12" id="KW-1185">Reference proteome</keyword>
<evidence type="ECO:0000313" key="11">
    <source>
        <dbReference type="EMBL" id="KAK7730969.1"/>
    </source>
</evidence>
<evidence type="ECO:0000256" key="4">
    <source>
        <dbReference type="ARBA" id="ARBA00022982"/>
    </source>
</evidence>
<feature type="region of interest" description="Disordered" evidence="7">
    <location>
        <begin position="379"/>
        <end position="433"/>
    </location>
</feature>
<dbReference type="SUPFAM" id="SSF49344">
    <property type="entry name" value="CBD9-like"/>
    <property type="match status" value="1"/>
</dbReference>
<feature type="transmembrane region" description="Helical" evidence="8">
    <location>
        <begin position="252"/>
        <end position="272"/>
    </location>
</feature>
<evidence type="ECO:0000256" key="2">
    <source>
        <dbReference type="ARBA" id="ARBA00022448"/>
    </source>
</evidence>
<dbReference type="PROSITE" id="PS50939">
    <property type="entry name" value="CYTOCHROME_B561"/>
    <property type="match status" value="1"/>
</dbReference>
<dbReference type="Gene3D" id="1.20.120.1770">
    <property type="match status" value="1"/>
</dbReference>
<feature type="transmembrane region" description="Helical" evidence="8">
    <location>
        <begin position="214"/>
        <end position="240"/>
    </location>
</feature>
<evidence type="ECO:0000256" key="3">
    <source>
        <dbReference type="ARBA" id="ARBA00022692"/>
    </source>
</evidence>
<keyword evidence="3 8" id="KW-0812">Transmembrane</keyword>
<evidence type="ECO:0000259" key="10">
    <source>
        <dbReference type="PROSITE" id="PS50939"/>
    </source>
</evidence>
<protein>
    <recommendedName>
        <fullName evidence="10">Cytochrome b561 domain-containing protein</fullName>
    </recommendedName>
</protein>
<accession>A0ABR1PAT7</accession>
<dbReference type="InterPro" id="IPR006593">
    <property type="entry name" value="Cyt_b561/ferric_Rdtase_TM"/>
</dbReference>
<dbReference type="Pfam" id="PF03188">
    <property type="entry name" value="Cytochrom_B561"/>
    <property type="match status" value="1"/>
</dbReference>
<dbReference type="Proteomes" id="UP001430848">
    <property type="component" value="Unassembled WGS sequence"/>
</dbReference>